<comment type="caution">
    <text evidence="2">The sequence shown here is derived from an EMBL/GenBank/DDBJ whole genome shotgun (WGS) entry which is preliminary data.</text>
</comment>
<reference evidence="2 3" key="1">
    <citation type="submission" date="2017-08" db="EMBL/GenBank/DDBJ databases">
        <title>A Genome Sequence of Oceanimonas doudoroffii ATCC 27123T.</title>
        <authorList>
            <person name="Brennan M.A."/>
            <person name="Maclea K.S."/>
            <person name="Mcclelland W.D."/>
            <person name="Trachtenberg A.M."/>
        </authorList>
    </citation>
    <scope>NUCLEOTIDE SEQUENCE [LARGE SCALE GENOMIC DNA]</scope>
    <source>
        <strain evidence="2 3">ATCC 27123</strain>
    </source>
</reference>
<keyword evidence="3" id="KW-1185">Reference proteome</keyword>
<protein>
    <recommendedName>
        <fullName evidence="4">DUF1853 domain-containing protein</fullName>
    </recommendedName>
</protein>
<dbReference type="OrthoDB" id="378654at2"/>
<accession>A0A233RK60</accession>
<evidence type="ECO:0000313" key="3">
    <source>
        <dbReference type="Proteomes" id="UP000242757"/>
    </source>
</evidence>
<organism evidence="2 3">
    <name type="scientific">Oceanimonas doudoroffii</name>
    <dbReference type="NCBI Taxonomy" id="84158"/>
    <lineage>
        <taxon>Bacteria</taxon>
        <taxon>Pseudomonadati</taxon>
        <taxon>Pseudomonadota</taxon>
        <taxon>Gammaproteobacteria</taxon>
        <taxon>Aeromonadales</taxon>
        <taxon>Aeromonadaceae</taxon>
        <taxon>Oceanimonas</taxon>
    </lineage>
</organism>
<evidence type="ECO:0000256" key="1">
    <source>
        <dbReference type="SAM" id="MobiDB-lite"/>
    </source>
</evidence>
<evidence type="ECO:0000313" key="2">
    <source>
        <dbReference type="EMBL" id="OXY83778.1"/>
    </source>
</evidence>
<dbReference type="AlphaFoldDB" id="A0A233RK60"/>
<proteinExistence type="predicted"/>
<feature type="compositionally biased region" description="Basic and acidic residues" evidence="1">
    <location>
        <begin position="252"/>
        <end position="263"/>
    </location>
</feature>
<sequence length="302" mass="35281">MASTFSCRFSSCSSSMLFMPAPVIENWPIVNQKRTIMSPLLDELLTSLRNNQVRDLAWAIGSPGLLPGLQEAPADQWYEQLLRDYHPRLLALDSHPDLLHRHCGDCLRLGQYFEALWHFFLLDNPRFQVLGFNRQQVVAGRTLGAFDLLLWDNQHRRVEHWELAVKFYLITDTRQPRDSALGINPCDRLRRKLDHMQQHQLRLSQRPEVKRSLAAEGLMPSHTRLVLKGRLFYPLDAPLPKGHEARTGRWGHEAPAHGFEPQHKLGWMTGGRKTDDIRQRQNYRDAKGNWYVKVERNWNEER</sequence>
<feature type="region of interest" description="Disordered" evidence="1">
    <location>
        <begin position="252"/>
        <end position="271"/>
    </location>
</feature>
<dbReference type="Proteomes" id="UP000242757">
    <property type="component" value="Unassembled WGS sequence"/>
</dbReference>
<dbReference type="Pfam" id="PF08907">
    <property type="entry name" value="DUF1853"/>
    <property type="match status" value="1"/>
</dbReference>
<dbReference type="EMBL" id="NBIM01000001">
    <property type="protein sequence ID" value="OXY83778.1"/>
    <property type="molecule type" value="Genomic_DNA"/>
</dbReference>
<gene>
    <name evidence="2" type="ORF">B6S08_04715</name>
</gene>
<name>A0A233RK60_9GAMM</name>
<evidence type="ECO:0008006" key="4">
    <source>
        <dbReference type="Google" id="ProtNLM"/>
    </source>
</evidence>
<dbReference type="InterPro" id="IPR015003">
    <property type="entry name" value="DUF1853"/>
</dbReference>